<organism evidence="1 2">
    <name type="scientific">Halocaridina rubra</name>
    <name type="common">Hawaiian red shrimp</name>
    <dbReference type="NCBI Taxonomy" id="373956"/>
    <lineage>
        <taxon>Eukaryota</taxon>
        <taxon>Metazoa</taxon>
        <taxon>Ecdysozoa</taxon>
        <taxon>Arthropoda</taxon>
        <taxon>Crustacea</taxon>
        <taxon>Multicrustacea</taxon>
        <taxon>Malacostraca</taxon>
        <taxon>Eumalacostraca</taxon>
        <taxon>Eucarida</taxon>
        <taxon>Decapoda</taxon>
        <taxon>Pleocyemata</taxon>
        <taxon>Caridea</taxon>
        <taxon>Atyoidea</taxon>
        <taxon>Atyidae</taxon>
        <taxon>Halocaridina</taxon>
    </lineage>
</organism>
<sequence length="630" mass="70823">MEISEIFADIPEQFRNITLAYSVFYVVASPLEQLEGKDPVSKHIVIATSLGHLVEVCERSVLRFTELSWKDIKNIVVHHSFSPLQRYIVLLRQCSSAIMLLYDDFKKLYEWENIVLVESTDTEGRGMPSLSLTDISGHAVTLSSVQLSSLSLSSSQLPETEEKGKADVAAALSHRLKGGMRHIEMLASQRRTKETFIRRKLNVMQSQLQGLASETSTLMPVLAVGGMDQECKEPSLPPVKTKTSVLNILSVRYKIVHDKWVIGINVVNSSERNLVCHPQLTLHISEGSNTLSYTTKILKVVQRKVPIVAYDPSDKPQTFDTRLSVEKLYPPVLRPKRKVSILGVCSIPDFTESATVVCSGLVTYTVKALSPEETQDLVSESISSQQLQLSFEPIVLSACDLQTHHITIEKNLKLVGVPFTSVALVGGSVYNQVTFTSISSSLENFVTWLDRAYNVVKVVGLSDMYCLYPEDVHPLRFSAITLLTVNSNKIDLGLYTRDDSHALLLIHSLKAILPPDVNFQAITVAKPVPAQDEIIRLQLFAKMKEASTYVMEGYENHIHSPKIVRAEEAKPGPSNKENDEFNCDIYSNERKLHFDRKEKVMFSATSYRDWRKNLYTIQSEVDELYIKFLK</sequence>
<evidence type="ECO:0000313" key="2">
    <source>
        <dbReference type="Proteomes" id="UP001381693"/>
    </source>
</evidence>
<dbReference type="PANTHER" id="PTHR28450:SF1">
    <property type="entry name" value="FANCONI ANEMIA GROUP B PROTEIN"/>
    <property type="match status" value="1"/>
</dbReference>
<gene>
    <name evidence="1" type="ORF">SK128_015915</name>
</gene>
<keyword evidence="2" id="KW-1185">Reference proteome</keyword>
<dbReference type="GO" id="GO:1905168">
    <property type="term" value="P:positive regulation of double-strand break repair via homologous recombination"/>
    <property type="evidence" value="ECO:0007669"/>
    <property type="project" value="TreeGrafter"/>
</dbReference>
<dbReference type="EMBL" id="JAXCGZ010003963">
    <property type="protein sequence ID" value="KAK7082575.1"/>
    <property type="molecule type" value="Genomic_DNA"/>
</dbReference>
<dbReference type="GO" id="GO:0036297">
    <property type="term" value="P:interstrand cross-link repair"/>
    <property type="evidence" value="ECO:0007669"/>
    <property type="project" value="InterPro"/>
</dbReference>
<name>A0AAN8XDL8_HALRR</name>
<dbReference type="GO" id="GO:2000042">
    <property type="term" value="P:negative regulation of double-strand break repair via homologous recombination"/>
    <property type="evidence" value="ECO:0007669"/>
    <property type="project" value="TreeGrafter"/>
</dbReference>
<dbReference type="PANTHER" id="PTHR28450">
    <property type="entry name" value="FANCONI ANEMIA GROUP B PROTEIN"/>
    <property type="match status" value="1"/>
</dbReference>
<protein>
    <submittedName>
        <fullName evidence="1">Uncharacterized protein</fullName>
    </submittedName>
</protein>
<dbReference type="Proteomes" id="UP001381693">
    <property type="component" value="Unassembled WGS sequence"/>
</dbReference>
<reference evidence="1 2" key="1">
    <citation type="submission" date="2023-11" db="EMBL/GenBank/DDBJ databases">
        <title>Halocaridina rubra genome assembly.</title>
        <authorList>
            <person name="Smith C."/>
        </authorList>
    </citation>
    <scope>NUCLEOTIDE SEQUENCE [LARGE SCALE GENOMIC DNA]</scope>
    <source>
        <strain evidence="1">EP-1</strain>
        <tissue evidence="1">Whole</tissue>
    </source>
</reference>
<dbReference type="GO" id="GO:1990414">
    <property type="term" value="P:replication-born double-strand break repair via sister chromatid exchange"/>
    <property type="evidence" value="ECO:0007669"/>
    <property type="project" value="TreeGrafter"/>
</dbReference>
<accession>A0AAN8XDL8</accession>
<dbReference type="GO" id="GO:0043240">
    <property type="term" value="C:Fanconi anaemia nuclear complex"/>
    <property type="evidence" value="ECO:0007669"/>
    <property type="project" value="InterPro"/>
</dbReference>
<comment type="caution">
    <text evidence="1">The sequence shown here is derived from an EMBL/GenBank/DDBJ whole genome shotgun (WGS) entry which is preliminary data.</text>
</comment>
<evidence type="ECO:0000313" key="1">
    <source>
        <dbReference type="EMBL" id="KAK7082575.1"/>
    </source>
</evidence>
<dbReference type="AlphaFoldDB" id="A0AAN8XDL8"/>
<dbReference type="InterPro" id="IPR033333">
    <property type="entry name" value="FANCB"/>
</dbReference>
<proteinExistence type="predicted"/>